<feature type="domain" description="C2H2-type" evidence="4">
    <location>
        <begin position="372"/>
        <end position="396"/>
    </location>
</feature>
<dbReference type="SMART" id="SM00451">
    <property type="entry name" value="ZnF_U1"/>
    <property type="match status" value="3"/>
</dbReference>
<dbReference type="InterPro" id="IPR013087">
    <property type="entry name" value="Znf_C2H2_type"/>
</dbReference>
<dbReference type="Pfam" id="PF12874">
    <property type="entry name" value="zf-met"/>
    <property type="match status" value="3"/>
</dbReference>
<evidence type="ECO:0000259" key="4">
    <source>
        <dbReference type="SMART" id="SM00355"/>
    </source>
</evidence>
<dbReference type="InterPro" id="IPR003604">
    <property type="entry name" value="Matrin/U1-like-C_Znf_C2H2"/>
</dbReference>
<dbReference type="PANTHER" id="PTHR47487:SF8">
    <property type="entry name" value="OS08G0270900 PROTEIN"/>
    <property type="match status" value="1"/>
</dbReference>
<keyword evidence="3" id="KW-1133">Transmembrane helix</keyword>
<keyword evidence="3" id="KW-0812">Transmembrane</keyword>
<feature type="transmembrane region" description="Helical" evidence="3">
    <location>
        <begin position="47"/>
        <end position="67"/>
    </location>
</feature>
<feature type="region of interest" description="Disordered" evidence="2">
    <location>
        <begin position="217"/>
        <end position="239"/>
    </location>
</feature>
<feature type="domain" description="U1-type" evidence="5">
    <location>
        <begin position="369"/>
        <end position="403"/>
    </location>
</feature>
<dbReference type="EMBL" id="OX451741">
    <property type="protein sequence ID" value="CAI8617984.1"/>
    <property type="molecule type" value="Genomic_DNA"/>
</dbReference>
<keyword evidence="3" id="KW-0472">Membrane</keyword>
<dbReference type="Proteomes" id="UP001157006">
    <property type="component" value="Chromosome 6"/>
</dbReference>
<organism evidence="6 7">
    <name type="scientific">Vicia faba</name>
    <name type="common">Broad bean</name>
    <name type="synonym">Faba vulgaris</name>
    <dbReference type="NCBI Taxonomy" id="3906"/>
    <lineage>
        <taxon>Eukaryota</taxon>
        <taxon>Viridiplantae</taxon>
        <taxon>Streptophyta</taxon>
        <taxon>Embryophyta</taxon>
        <taxon>Tracheophyta</taxon>
        <taxon>Spermatophyta</taxon>
        <taxon>Magnoliopsida</taxon>
        <taxon>eudicotyledons</taxon>
        <taxon>Gunneridae</taxon>
        <taxon>Pentapetalae</taxon>
        <taxon>rosids</taxon>
        <taxon>fabids</taxon>
        <taxon>Fabales</taxon>
        <taxon>Fabaceae</taxon>
        <taxon>Papilionoideae</taxon>
        <taxon>50 kb inversion clade</taxon>
        <taxon>NPAAA clade</taxon>
        <taxon>Hologalegina</taxon>
        <taxon>IRL clade</taxon>
        <taxon>Fabeae</taxon>
        <taxon>Vicia</taxon>
    </lineage>
</organism>
<keyword evidence="7" id="KW-1185">Reference proteome</keyword>
<dbReference type="GO" id="GO:0008270">
    <property type="term" value="F:zinc ion binding"/>
    <property type="evidence" value="ECO:0007669"/>
    <property type="project" value="InterPro"/>
</dbReference>
<evidence type="ECO:0000256" key="1">
    <source>
        <dbReference type="SAM" id="Coils"/>
    </source>
</evidence>
<feature type="domain" description="C2H2-type" evidence="4">
    <location>
        <begin position="426"/>
        <end position="450"/>
    </location>
</feature>
<feature type="domain" description="C2H2-type" evidence="4">
    <location>
        <begin position="247"/>
        <end position="271"/>
    </location>
</feature>
<feature type="compositionally biased region" description="Polar residues" evidence="2">
    <location>
        <begin position="222"/>
        <end position="239"/>
    </location>
</feature>
<evidence type="ECO:0000259" key="5">
    <source>
        <dbReference type="SMART" id="SM00451"/>
    </source>
</evidence>
<dbReference type="AlphaFoldDB" id="A0AAV1B5P9"/>
<feature type="transmembrane region" description="Helical" evidence="3">
    <location>
        <begin position="73"/>
        <end position="96"/>
    </location>
</feature>
<feature type="coiled-coil region" evidence="1">
    <location>
        <begin position="161"/>
        <end position="188"/>
    </location>
</feature>
<proteinExistence type="predicted"/>
<dbReference type="GO" id="GO:0003676">
    <property type="term" value="F:nucleic acid binding"/>
    <property type="evidence" value="ECO:0007669"/>
    <property type="project" value="InterPro"/>
</dbReference>
<feature type="domain" description="U1-type" evidence="5">
    <location>
        <begin position="244"/>
        <end position="278"/>
    </location>
</feature>
<dbReference type="PANTHER" id="PTHR47487">
    <property type="entry name" value="OS06G0651300 PROTEIN-RELATED"/>
    <property type="match status" value="1"/>
</dbReference>
<accession>A0AAV1B5P9</accession>
<sequence>MASSWFLNLAFKFLHHFAWPLVALLYPMCASIQAIETDCYAETKNLISYWILLSFIYLFDYALFNLLPWFHLWLYIKLMIIFWLTIPDFGRASYVYNNLIRSMKLQILTWKLNNYRMKWLFEKDNFLMHAEIYMKENGTAALEKLIANKNKTFIPHAEATSEILANNKETLKTNVERMEANIKDLEAVVKKEIPAIQQDIFAIPEIVPSQNASAATVETKGSAESNKASGEATQSSTFTQKEMQKEWNCALCLVTTSNEMTWNSHLSGRKHRAAIKTFIAKKQPTLQKQNYAESTHEITAANSKETPKTNGKGLQPEHIEIKDLDAIAKKEIPATKQRTCANIAAASQKASSAIIETKGSSTSTQKEVQKEWACALCLVTTSSETTLNSHLSGRKHMNTIEALKAKKQPTLEKNLCEPFRMVNSKIICKVCNIMLPSEEYMASHIKGWKHLAKIQT</sequence>
<feature type="transmembrane region" description="Helical" evidence="3">
    <location>
        <begin position="17"/>
        <end position="35"/>
    </location>
</feature>
<dbReference type="InterPro" id="IPR004345">
    <property type="entry name" value="TB2_DP1_HVA22"/>
</dbReference>
<evidence type="ECO:0000313" key="6">
    <source>
        <dbReference type="EMBL" id="CAI8617984.1"/>
    </source>
</evidence>
<keyword evidence="1" id="KW-0175">Coiled coil</keyword>
<evidence type="ECO:0000256" key="3">
    <source>
        <dbReference type="SAM" id="Phobius"/>
    </source>
</evidence>
<dbReference type="SMART" id="SM00355">
    <property type="entry name" value="ZnF_C2H2"/>
    <property type="match status" value="3"/>
</dbReference>
<feature type="domain" description="U1-type" evidence="5">
    <location>
        <begin position="423"/>
        <end position="455"/>
    </location>
</feature>
<dbReference type="Gene3D" id="3.30.160.60">
    <property type="entry name" value="Classic Zinc Finger"/>
    <property type="match status" value="3"/>
</dbReference>
<reference evidence="6 7" key="1">
    <citation type="submission" date="2023-01" db="EMBL/GenBank/DDBJ databases">
        <authorList>
            <person name="Kreplak J."/>
        </authorList>
    </citation>
    <scope>NUCLEOTIDE SEQUENCE [LARGE SCALE GENOMIC DNA]</scope>
</reference>
<gene>
    <name evidence="6" type="ORF">VFH_VI101840</name>
</gene>
<evidence type="ECO:0000313" key="7">
    <source>
        <dbReference type="Proteomes" id="UP001157006"/>
    </source>
</evidence>
<dbReference type="InterPro" id="IPR036236">
    <property type="entry name" value="Znf_C2H2_sf"/>
</dbReference>
<evidence type="ECO:0000256" key="2">
    <source>
        <dbReference type="SAM" id="MobiDB-lite"/>
    </source>
</evidence>
<evidence type="ECO:0008006" key="8">
    <source>
        <dbReference type="Google" id="ProtNLM"/>
    </source>
</evidence>
<dbReference type="Pfam" id="PF03134">
    <property type="entry name" value="TB2_DP1_HVA22"/>
    <property type="match status" value="1"/>
</dbReference>
<name>A0AAV1B5P9_VICFA</name>
<dbReference type="SUPFAM" id="SSF57667">
    <property type="entry name" value="beta-beta-alpha zinc fingers"/>
    <property type="match status" value="3"/>
</dbReference>
<protein>
    <recommendedName>
        <fullName evidence="8">HVA22-like protein</fullName>
    </recommendedName>
</protein>